<dbReference type="EMBL" id="BJYF01000001">
    <property type="protein sequence ID" value="GEN58450.1"/>
    <property type="molecule type" value="Genomic_DNA"/>
</dbReference>
<dbReference type="Proteomes" id="UP000321635">
    <property type="component" value="Unassembled WGS sequence"/>
</dbReference>
<keyword evidence="1" id="KW-0812">Transmembrane</keyword>
<evidence type="ECO:0000313" key="3">
    <source>
        <dbReference type="Proteomes" id="UP000321635"/>
    </source>
</evidence>
<keyword evidence="1" id="KW-0472">Membrane</keyword>
<feature type="transmembrane region" description="Helical" evidence="1">
    <location>
        <begin position="12"/>
        <end position="35"/>
    </location>
</feature>
<sequence>MAKRKAKDDAPVISVRALVYMHLVMLIVVALLAWLDWSLPN</sequence>
<organism evidence="2 3">
    <name type="scientific">Acetobacter nitrogenifigens DSM 23921 = NBRC 105050</name>
    <dbReference type="NCBI Taxonomy" id="1120919"/>
    <lineage>
        <taxon>Bacteria</taxon>
        <taxon>Pseudomonadati</taxon>
        <taxon>Pseudomonadota</taxon>
        <taxon>Alphaproteobacteria</taxon>
        <taxon>Acetobacterales</taxon>
        <taxon>Acetobacteraceae</taxon>
        <taxon>Acetobacter</taxon>
    </lineage>
</organism>
<keyword evidence="3" id="KW-1185">Reference proteome</keyword>
<name>A0A511X683_9PROT</name>
<dbReference type="RefSeq" id="WP_264801481.1">
    <property type="nucleotide sequence ID" value="NZ_AUBI01000001.1"/>
</dbReference>
<accession>A0A511X683</accession>
<reference evidence="2 3" key="1">
    <citation type="submission" date="2019-07" db="EMBL/GenBank/DDBJ databases">
        <title>Whole genome shotgun sequence of Acetobacter nitrogenifigens NBRC 105050.</title>
        <authorList>
            <person name="Hosoyama A."/>
            <person name="Uohara A."/>
            <person name="Ohji S."/>
            <person name="Ichikawa N."/>
        </authorList>
    </citation>
    <scope>NUCLEOTIDE SEQUENCE [LARGE SCALE GENOMIC DNA]</scope>
    <source>
        <strain evidence="2 3">NBRC 105050</strain>
    </source>
</reference>
<proteinExistence type="predicted"/>
<comment type="caution">
    <text evidence="2">The sequence shown here is derived from an EMBL/GenBank/DDBJ whole genome shotgun (WGS) entry which is preliminary data.</text>
</comment>
<gene>
    <name evidence="2" type="ORF">ANI02nite_03340</name>
</gene>
<protein>
    <submittedName>
        <fullName evidence="2">Uncharacterized protein</fullName>
    </submittedName>
</protein>
<keyword evidence="1" id="KW-1133">Transmembrane helix</keyword>
<evidence type="ECO:0000313" key="2">
    <source>
        <dbReference type="EMBL" id="GEN58450.1"/>
    </source>
</evidence>
<dbReference type="AlphaFoldDB" id="A0A511X683"/>
<evidence type="ECO:0000256" key="1">
    <source>
        <dbReference type="SAM" id="Phobius"/>
    </source>
</evidence>